<dbReference type="AlphaFoldDB" id="A0AAV2FPF2"/>
<sequence length="113" mass="12185">MEEEALEGGLGTKTAKRLLLQYESPLSKPAQTNGPTIFSLGSQRVQPAHHLPTSHSKTMTNASHPHANSPSFAWAASMRPDTANISSPTAKPTPSASKHILRHTKELKLLRGL</sequence>
<organism evidence="2 3">
    <name type="scientific">Linum trigynum</name>
    <dbReference type="NCBI Taxonomy" id="586398"/>
    <lineage>
        <taxon>Eukaryota</taxon>
        <taxon>Viridiplantae</taxon>
        <taxon>Streptophyta</taxon>
        <taxon>Embryophyta</taxon>
        <taxon>Tracheophyta</taxon>
        <taxon>Spermatophyta</taxon>
        <taxon>Magnoliopsida</taxon>
        <taxon>eudicotyledons</taxon>
        <taxon>Gunneridae</taxon>
        <taxon>Pentapetalae</taxon>
        <taxon>rosids</taxon>
        <taxon>fabids</taxon>
        <taxon>Malpighiales</taxon>
        <taxon>Linaceae</taxon>
        <taxon>Linum</taxon>
    </lineage>
</organism>
<accession>A0AAV2FPF2</accession>
<keyword evidence="3" id="KW-1185">Reference proteome</keyword>
<feature type="region of interest" description="Disordered" evidence="1">
    <location>
        <begin position="46"/>
        <end position="72"/>
    </location>
</feature>
<gene>
    <name evidence="2" type="ORF">LTRI10_LOCUS39985</name>
</gene>
<evidence type="ECO:0000313" key="3">
    <source>
        <dbReference type="Proteomes" id="UP001497516"/>
    </source>
</evidence>
<dbReference type="Proteomes" id="UP001497516">
    <property type="component" value="Chromosome 7"/>
</dbReference>
<reference evidence="2 3" key="1">
    <citation type="submission" date="2024-04" db="EMBL/GenBank/DDBJ databases">
        <authorList>
            <person name="Fracassetti M."/>
        </authorList>
    </citation>
    <scope>NUCLEOTIDE SEQUENCE [LARGE SCALE GENOMIC DNA]</scope>
</reference>
<dbReference type="EMBL" id="OZ034820">
    <property type="protein sequence ID" value="CAL1399817.1"/>
    <property type="molecule type" value="Genomic_DNA"/>
</dbReference>
<evidence type="ECO:0000313" key="2">
    <source>
        <dbReference type="EMBL" id="CAL1399817.1"/>
    </source>
</evidence>
<protein>
    <submittedName>
        <fullName evidence="2">Uncharacterized protein</fullName>
    </submittedName>
</protein>
<name>A0AAV2FPF2_9ROSI</name>
<proteinExistence type="predicted"/>
<evidence type="ECO:0000256" key="1">
    <source>
        <dbReference type="SAM" id="MobiDB-lite"/>
    </source>
</evidence>
<feature type="compositionally biased region" description="Polar residues" evidence="1">
    <location>
        <begin position="53"/>
        <end position="71"/>
    </location>
</feature>